<evidence type="ECO:0000313" key="3">
    <source>
        <dbReference type="Proteomes" id="UP001243330"/>
    </source>
</evidence>
<protein>
    <submittedName>
        <fullName evidence="2">Uncharacterized protein</fullName>
    </submittedName>
</protein>
<evidence type="ECO:0000256" key="1">
    <source>
        <dbReference type="SAM" id="MobiDB-lite"/>
    </source>
</evidence>
<accession>A0AAD9EDU8</accession>
<name>A0AAD9EDU8_9PEZI</name>
<evidence type="ECO:0000313" key="2">
    <source>
        <dbReference type="EMBL" id="KAK1844638.1"/>
    </source>
</evidence>
<feature type="region of interest" description="Disordered" evidence="1">
    <location>
        <begin position="103"/>
        <end position="126"/>
    </location>
</feature>
<feature type="region of interest" description="Disordered" evidence="1">
    <location>
        <begin position="56"/>
        <end position="81"/>
    </location>
</feature>
<feature type="region of interest" description="Disordered" evidence="1">
    <location>
        <begin position="1"/>
        <end position="22"/>
    </location>
</feature>
<keyword evidence="3" id="KW-1185">Reference proteome</keyword>
<dbReference type="EMBL" id="JAQOWY010000303">
    <property type="protein sequence ID" value="KAK1844638.1"/>
    <property type="molecule type" value="Genomic_DNA"/>
</dbReference>
<comment type="caution">
    <text evidence="2">The sequence shown here is derived from an EMBL/GenBank/DDBJ whole genome shotgun (WGS) entry which is preliminary data.</text>
</comment>
<reference evidence="2" key="1">
    <citation type="submission" date="2023-01" db="EMBL/GenBank/DDBJ databases">
        <title>Colletotrichum chrysophilum M932 genome sequence.</title>
        <authorList>
            <person name="Baroncelli R."/>
        </authorList>
    </citation>
    <scope>NUCLEOTIDE SEQUENCE</scope>
    <source>
        <strain evidence="2">M932</strain>
    </source>
</reference>
<dbReference type="AlphaFoldDB" id="A0AAD9EDU8"/>
<gene>
    <name evidence="2" type="ORF">CCHR01_12733</name>
</gene>
<proteinExistence type="predicted"/>
<sequence>MWAGEGPDWDEHEWDGGCGRGSSDGNLSAEALAIACFIEDVDGLPTSIPRNEVLDHHHQHHHHLASMDTRPASAPPRSVRPEPRSAIELLLVSVMEARAAGFEKPSNAACPRLAEGQSDETKRSLA</sequence>
<organism evidence="2 3">
    <name type="scientific">Colletotrichum chrysophilum</name>
    <dbReference type="NCBI Taxonomy" id="1836956"/>
    <lineage>
        <taxon>Eukaryota</taxon>
        <taxon>Fungi</taxon>
        <taxon>Dikarya</taxon>
        <taxon>Ascomycota</taxon>
        <taxon>Pezizomycotina</taxon>
        <taxon>Sordariomycetes</taxon>
        <taxon>Hypocreomycetidae</taxon>
        <taxon>Glomerellales</taxon>
        <taxon>Glomerellaceae</taxon>
        <taxon>Colletotrichum</taxon>
        <taxon>Colletotrichum gloeosporioides species complex</taxon>
    </lineage>
</organism>
<dbReference type="Proteomes" id="UP001243330">
    <property type="component" value="Unassembled WGS sequence"/>
</dbReference>